<feature type="compositionally biased region" description="Basic and acidic residues" evidence="1">
    <location>
        <begin position="11"/>
        <end position="22"/>
    </location>
</feature>
<dbReference type="Proteomes" id="UP000235392">
    <property type="component" value="Unassembled WGS sequence"/>
</dbReference>
<comment type="caution">
    <text evidence="2">The sequence shown here is derived from an EMBL/GenBank/DDBJ whole genome shotgun (WGS) entry which is preliminary data.</text>
</comment>
<name>A0A2N5RTR4_9BASI</name>
<protein>
    <submittedName>
        <fullName evidence="2">Uncharacterized protein</fullName>
    </submittedName>
</protein>
<reference evidence="2 3" key="1">
    <citation type="submission" date="2017-11" db="EMBL/GenBank/DDBJ databases">
        <title>De novo assembly and phasing of dikaryotic genomes from two isolates of Puccinia coronata f. sp. avenae, the causal agent of oat crown rust.</title>
        <authorList>
            <person name="Miller M.E."/>
            <person name="Zhang Y."/>
            <person name="Omidvar V."/>
            <person name="Sperschneider J."/>
            <person name="Schwessinger B."/>
            <person name="Raley C."/>
            <person name="Palmer J.M."/>
            <person name="Garnica D."/>
            <person name="Upadhyaya N."/>
            <person name="Rathjen J."/>
            <person name="Taylor J.M."/>
            <person name="Park R.F."/>
            <person name="Dodds P.N."/>
            <person name="Hirsch C.D."/>
            <person name="Kianian S.F."/>
            <person name="Figueroa M."/>
        </authorList>
    </citation>
    <scope>NUCLEOTIDE SEQUENCE [LARGE SCALE GENOMIC DNA]</scope>
    <source>
        <strain evidence="2">12SD80</strain>
    </source>
</reference>
<evidence type="ECO:0000256" key="1">
    <source>
        <dbReference type="SAM" id="MobiDB-lite"/>
    </source>
</evidence>
<accession>A0A2N5RTR4</accession>
<evidence type="ECO:0000313" key="3">
    <source>
        <dbReference type="Proteomes" id="UP000235392"/>
    </source>
</evidence>
<evidence type="ECO:0000313" key="2">
    <source>
        <dbReference type="EMBL" id="PLW04387.1"/>
    </source>
</evidence>
<sequence length="163" mass="18309">MSGSRRTTSKSKIEDQTERVKTPEIQSLPSNAQDETQPNDIATQLYKLELKNKATMRTSAEARNATEQTTRRIGKLEEQIGRMVNTINKVVNGINTVNTKVATMASAAENVESTSRTYAKPEEESSPKYSFHMKNFLKDPMSLHQSIHSNIELLQFNGANYTL</sequence>
<feature type="compositionally biased region" description="Polar residues" evidence="1">
    <location>
        <begin position="24"/>
        <end position="40"/>
    </location>
</feature>
<proteinExistence type="predicted"/>
<organism evidence="2 3">
    <name type="scientific">Puccinia coronata f. sp. avenae</name>
    <dbReference type="NCBI Taxonomy" id="200324"/>
    <lineage>
        <taxon>Eukaryota</taxon>
        <taxon>Fungi</taxon>
        <taxon>Dikarya</taxon>
        <taxon>Basidiomycota</taxon>
        <taxon>Pucciniomycotina</taxon>
        <taxon>Pucciniomycetes</taxon>
        <taxon>Pucciniales</taxon>
        <taxon>Pucciniaceae</taxon>
        <taxon>Puccinia</taxon>
    </lineage>
</organism>
<feature type="region of interest" description="Disordered" evidence="1">
    <location>
        <begin position="1"/>
        <end position="40"/>
    </location>
</feature>
<dbReference type="AlphaFoldDB" id="A0A2N5RTR4"/>
<dbReference type="EMBL" id="PGCI01001591">
    <property type="protein sequence ID" value="PLW04387.1"/>
    <property type="molecule type" value="Genomic_DNA"/>
</dbReference>
<gene>
    <name evidence="2" type="ORF">PCASD_26865</name>
</gene>